<gene>
    <name evidence="2" type="ORF">LX64_01925</name>
</gene>
<dbReference type="PANTHER" id="PTHR43563">
    <property type="entry name" value="AMINE OXIDASE"/>
    <property type="match status" value="1"/>
</dbReference>
<dbReference type="RefSeq" id="WP_111597384.1">
    <property type="nucleotide sequence ID" value="NZ_QLLL01000003.1"/>
</dbReference>
<evidence type="ECO:0000313" key="2">
    <source>
        <dbReference type="EMBL" id="RAJ06798.1"/>
    </source>
</evidence>
<sequence>MSGGNTKSNALTRKDFLRYMALIAGATITATEFTACESKKDRYGHIKGSMQGASAKLGHQLRDSTFPEPTIIDHVEAVIIGGGVAGLSAARIFQQHGFTNFQLLELEQHVGGNSSYGQNDYSAYPLGAHYLPIPNPNNKALLELLAEAGIITGYDASGIPIYNETDLCYDPEERLFINNRWQEGLVPNFGVSKPELADITRFLAAMDTFRWAKGTDQRYAFDIPLLESSSDEQFTRLDKITMAQYLADEKYTSKALRWYVDYCCRDDYGAGINEVSAWAGIHYFASRKGKAANAESSHVLTWPEGNGYLVKHLKQYSAQQANTQCLAYKITPHEHEVWVDYYDVNTHTNKRIVAKAAIMAMPQFIAKRLLPAAQYDHAFVYSPWLVANVTLSEVPMGSGYPLCWDNVAFEGKSLGYVNAQQQTVRVTMPEKQVITYYLPLDQLSPVASRKYAINLPHAQWVKLIVDDLETMHPNIHANIENIDTWVWGHGMVRPHPGFISGEAVKAARQPVHERIFFAHSDLSGISIFEEAFYHGNNAARALLAKLGK</sequence>
<dbReference type="InterPro" id="IPR001613">
    <property type="entry name" value="Flavin_amine_oxidase"/>
</dbReference>
<keyword evidence="3" id="KW-1185">Reference proteome</keyword>
<dbReference type="EMBL" id="QLLL01000003">
    <property type="protein sequence ID" value="RAJ06798.1"/>
    <property type="molecule type" value="Genomic_DNA"/>
</dbReference>
<dbReference type="GO" id="GO:0016491">
    <property type="term" value="F:oxidoreductase activity"/>
    <property type="evidence" value="ECO:0007669"/>
    <property type="project" value="InterPro"/>
</dbReference>
<dbReference type="Gene3D" id="3.50.50.60">
    <property type="entry name" value="FAD/NAD(P)-binding domain"/>
    <property type="match status" value="1"/>
</dbReference>
<dbReference type="AlphaFoldDB" id="A0A327QS65"/>
<accession>A0A327QS65</accession>
<dbReference type="InterPro" id="IPR050703">
    <property type="entry name" value="Flavin_MAO"/>
</dbReference>
<comment type="caution">
    <text evidence="2">The sequence shown here is derived from an EMBL/GenBank/DDBJ whole genome shotgun (WGS) entry which is preliminary data.</text>
</comment>
<organism evidence="2 3">
    <name type="scientific">Chitinophaga skermanii</name>
    <dbReference type="NCBI Taxonomy" id="331697"/>
    <lineage>
        <taxon>Bacteria</taxon>
        <taxon>Pseudomonadati</taxon>
        <taxon>Bacteroidota</taxon>
        <taxon>Chitinophagia</taxon>
        <taxon>Chitinophagales</taxon>
        <taxon>Chitinophagaceae</taxon>
        <taxon>Chitinophaga</taxon>
    </lineage>
</organism>
<evidence type="ECO:0000256" key="1">
    <source>
        <dbReference type="ARBA" id="ARBA00001974"/>
    </source>
</evidence>
<proteinExistence type="predicted"/>
<dbReference type="InterPro" id="IPR036188">
    <property type="entry name" value="FAD/NAD-bd_sf"/>
</dbReference>
<dbReference type="OrthoDB" id="127573at2"/>
<comment type="cofactor">
    <cofactor evidence="1">
        <name>FAD</name>
        <dbReference type="ChEBI" id="CHEBI:57692"/>
    </cofactor>
</comment>
<dbReference type="SUPFAM" id="SSF51905">
    <property type="entry name" value="FAD/NAD(P)-binding domain"/>
    <property type="match status" value="1"/>
</dbReference>
<evidence type="ECO:0000313" key="3">
    <source>
        <dbReference type="Proteomes" id="UP000249547"/>
    </source>
</evidence>
<dbReference type="PANTHER" id="PTHR43563:SF1">
    <property type="entry name" value="AMINE OXIDASE [FLAVIN-CONTAINING] B"/>
    <property type="match status" value="1"/>
</dbReference>
<dbReference type="PRINTS" id="PR00757">
    <property type="entry name" value="AMINEOXDASEF"/>
</dbReference>
<dbReference type="Proteomes" id="UP000249547">
    <property type="component" value="Unassembled WGS sequence"/>
</dbReference>
<reference evidence="2 3" key="1">
    <citation type="submission" date="2018-06" db="EMBL/GenBank/DDBJ databases">
        <title>Genomic Encyclopedia of Archaeal and Bacterial Type Strains, Phase II (KMG-II): from individual species to whole genera.</title>
        <authorList>
            <person name="Goeker M."/>
        </authorList>
    </citation>
    <scope>NUCLEOTIDE SEQUENCE [LARGE SCALE GENOMIC DNA]</scope>
    <source>
        <strain evidence="2 3">DSM 23857</strain>
    </source>
</reference>
<dbReference type="Pfam" id="PF13450">
    <property type="entry name" value="NAD_binding_8"/>
    <property type="match status" value="1"/>
</dbReference>
<name>A0A327QS65_9BACT</name>
<protein>
    <submittedName>
        <fullName evidence="2">Putative NAD(P)-binding protein</fullName>
    </submittedName>
</protein>